<dbReference type="PANTHER" id="PTHR12329">
    <property type="entry name" value="BCL2-ASSOCIATED ATHANOGENE"/>
    <property type="match status" value="1"/>
</dbReference>
<comment type="caution">
    <text evidence="3">The sequence shown here is derived from an EMBL/GenBank/DDBJ whole genome shotgun (WGS) entry which is preliminary data.</text>
</comment>
<dbReference type="GO" id="GO:0005737">
    <property type="term" value="C:cytoplasm"/>
    <property type="evidence" value="ECO:0007669"/>
    <property type="project" value="TreeGrafter"/>
</dbReference>
<proteinExistence type="predicted"/>
<accession>A0AA88X741</accession>
<protein>
    <recommendedName>
        <fullName evidence="2">Ubiquitin-like domain-containing protein</fullName>
    </recommendedName>
</protein>
<dbReference type="Proteomes" id="UP001188597">
    <property type="component" value="Unassembled WGS sequence"/>
</dbReference>
<keyword evidence="4" id="KW-1185">Reference proteome</keyword>
<dbReference type="InterPro" id="IPR003103">
    <property type="entry name" value="BAG_domain"/>
</dbReference>
<dbReference type="SMART" id="SM00213">
    <property type="entry name" value="UBQ"/>
    <property type="match status" value="1"/>
</dbReference>
<name>A0AA88X741_9ASTE</name>
<reference evidence="3" key="1">
    <citation type="submission" date="2022-12" db="EMBL/GenBank/DDBJ databases">
        <title>Draft genome assemblies for two species of Escallonia (Escalloniales).</title>
        <authorList>
            <person name="Chanderbali A."/>
            <person name="Dervinis C."/>
            <person name="Anghel I."/>
            <person name="Soltis D."/>
            <person name="Soltis P."/>
            <person name="Zapata F."/>
        </authorList>
    </citation>
    <scope>NUCLEOTIDE SEQUENCE</scope>
    <source>
        <strain evidence="3">UCBG64.0493</strain>
        <tissue evidence="3">Leaf</tissue>
    </source>
</reference>
<evidence type="ECO:0000256" key="1">
    <source>
        <dbReference type="ARBA" id="ARBA00023186"/>
    </source>
</evidence>
<dbReference type="InterPro" id="IPR036533">
    <property type="entry name" value="BAG_dom_sf"/>
</dbReference>
<sequence length="262" mass="29188">MIKRRLYFNGRAGENAAAAAAGATMSSALVRDEEVEWEMRPGGMLVQKRGQNVDDPAPSLRVRVAYGALRYEISVNSRATFGELKKLLTAETGLQPGEQRLIYRGKDRENGQYLDICGVKNRAKVILMEDPGSKERRFIQMRKNARIQTVQRAIAEVSMDVDKLAEQVSAIEKSIANGSKVPEVQITTLIEMLMRLAVRLDSISAEGESGSRKNFLGKRVQKCVETLDVLKVSNAGVKPVIVTTKWETFDPPPATARWEFFD</sequence>
<gene>
    <name evidence="3" type="ORF">RJ639_027411</name>
</gene>
<dbReference type="Gene3D" id="1.20.58.120">
    <property type="entry name" value="BAG domain"/>
    <property type="match status" value="1"/>
</dbReference>
<organism evidence="3 4">
    <name type="scientific">Escallonia herrerae</name>
    <dbReference type="NCBI Taxonomy" id="1293975"/>
    <lineage>
        <taxon>Eukaryota</taxon>
        <taxon>Viridiplantae</taxon>
        <taxon>Streptophyta</taxon>
        <taxon>Embryophyta</taxon>
        <taxon>Tracheophyta</taxon>
        <taxon>Spermatophyta</taxon>
        <taxon>Magnoliopsida</taxon>
        <taxon>eudicotyledons</taxon>
        <taxon>Gunneridae</taxon>
        <taxon>Pentapetalae</taxon>
        <taxon>asterids</taxon>
        <taxon>campanulids</taxon>
        <taxon>Escalloniales</taxon>
        <taxon>Escalloniaceae</taxon>
        <taxon>Escallonia</taxon>
    </lineage>
</organism>
<dbReference type="GO" id="GO:0000774">
    <property type="term" value="F:adenyl-nucleotide exchange factor activity"/>
    <property type="evidence" value="ECO:0007669"/>
    <property type="project" value="TreeGrafter"/>
</dbReference>
<dbReference type="Gene3D" id="3.10.20.90">
    <property type="entry name" value="Phosphatidylinositol 3-kinase Catalytic Subunit, Chain A, domain 1"/>
    <property type="match status" value="1"/>
</dbReference>
<dbReference type="InterPro" id="IPR000626">
    <property type="entry name" value="Ubiquitin-like_dom"/>
</dbReference>
<dbReference type="SUPFAM" id="SSF63491">
    <property type="entry name" value="BAG domain"/>
    <property type="match status" value="1"/>
</dbReference>
<dbReference type="PROSITE" id="PS50053">
    <property type="entry name" value="UBIQUITIN_2"/>
    <property type="match status" value="1"/>
</dbReference>
<feature type="domain" description="Ubiquitin-like" evidence="2">
    <location>
        <begin position="58"/>
        <end position="128"/>
    </location>
</feature>
<dbReference type="InterPro" id="IPR039773">
    <property type="entry name" value="BAG_chaperone_regulator"/>
</dbReference>
<evidence type="ECO:0000313" key="3">
    <source>
        <dbReference type="EMBL" id="KAK3039754.1"/>
    </source>
</evidence>
<dbReference type="EMBL" id="JAVXUP010000070">
    <property type="protein sequence ID" value="KAK3039754.1"/>
    <property type="molecule type" value="Genomic_DNA"/>
</dbReference>
<evidence type="ECO:0000259" key="2">
    <source>
        <dbReference type="PROSITE" id="PS50053"/>
    </source>
</evidence>
<dbReference type="SUPFAM" id="SSF54236">
    <property type="entry name" value="Ubiquitin-like"/>
    <property type="match status" value="1"/>
</dbReference>
<evidence type="ECO:0000313" key="4">
    <source>
        <dbReference type="Proteomes" id="UP001188597"/>
    </source>
</evidence>
<keyword evidence="1" id="KW-0143">Chaperone</keyword>
<dbReference type="GO" id="GO:0050821">
    <property type="term" value="P:protein stabilization"/>
    <property type="evidence" value="ECO:0007669"/>
    <property type="project" value="TreeGrafter"/>
</dbReference>
<dbReference type="AlphaFoldDB" id="A0AA88X741"/>
<dbReference type="GO" id="GO:0051087">
    <property type="term" value="F:protein-folding chaperone binding"/>
    <property type="evidence" value="ECO:0007669"/>
    <property type="project" value="InterPro"/>
</dbReference>
<dbReference type="Pfam" id="PF00240">
    <property type="entry name" value="ubiquitin"/>
    <property type="match status" value="1"/>
</dbReference>
<dbReference type="PANTHER" id="PTHR12329:SF17">
    <property type="entry name" value="OS04G0619900 PROTEIN"/>
    <property type="match status" value="1"/>
</dbReference>
<dbReference type="Pfam" id="PF02179">
    <property type="entry name" value="BAG"/>
    <property type="match status" value="1"/>
</dbReference>
<dbReference type="InterPro" id="IPR029071">
    <property type="entry name" value="Ubiquitin-like_domsf"/>
</dbReference>